<dbReference type="PANTHER" id="PTHR45527:SF1">
    <property type="entry name" value="FATTY ACID SYNTHASE"/>
    <property type="match status" value="1"/>
</dbReference>
<dbReference type="PROSITE" id="PS00012">
    <property type="entry name" value="PHOSPHOPANTETHEINE"/>
    <property type="match status" value="1"/>
</dbReference>
<dbReference type="Gene3D" id="3.30.300.30">
    <property type="match status" value="1"/>
</dbReference>
<dbReference type="InterPro" id="IPR023213">
    <property type="entry name" value="CAT-like_dom_sf"/>
</dbReference>
<reference evidence="5 6" key="1">
    <citation type="submission" date="2021-01" db="EMBL/GenBank/DDBJ databases">
        <title>WGS of actinomycetes isolated from Thailand.</title>
        <authorList>
            <person name="Thawai C."/>
        </authorList>
    </citation>
    <scope>NUCLEOTIDE SEQUENCE [LARGE SCALE GENOMIC DNA]</scope>
    <source>
        <strain evidence="5 6">LPG 2</strain>
    </source>
</reference>
<evidence type="ECO:0000256" key="3">
    <source>
        <dbReference type="ARBA" id="ARBA00022553"/>
    </source>
</evidence>
<dbReference type="InterPro" id="IPR009081">
    <property type="entry name" value="PP-bd_ACP"/>
</dbReference>
<comment type="caution">
    <text evidence="5">The sequence shown here is derived from an EMBL/GenBank/DDBJ whole genome shotgun (WGS) entry which is preliminary data.</text>
</comment>
<dbReference type="InterPro" id="IPR045851">
    <property type="entry name" value="AMP-bd_C_sf"/>
</dbReference>
<dbReference type="Pfam" id="PF13193">
    <property type="entry name" value="AMP-binding_C"/>
    <property type="match status" value="1"/>
</dbReference>
<keyword evidence="2" id="KW-0596">Phosphopantetheine</keyword>
<evidence type="ECO:0000256" key="1">
    <source>
        <dbReference type="ARBA" id="ARBA00001957"/>
    </source>
</evidence>
<organism evidence="5 6">
    <name type="scientific">Nocardia acididurans</name>
    <dbReference type="NCBI Taxonomy" id="2802282"/>
    <lineage>
        <taxon>Bacteria</taxon>
        <taxon>Bacillati</taxon>
        <taxon>Actinomycetota</taxon>
        <taxon>Actinomycetes</taxon>
        <taxon>Mycobacteriales</taxon>
        <taxon>Nocardiaceae</taxon>
        <taxon>Nocardia</taxon>
    </lineage>
</organism>
<dbReference type="SUPFAM" id="SSF56801">
    <property type="entry name" value="Acetyl-CoA synthetase-like"/>
    <property type="match status" value="1"/>
</dbReference>
<keyword evidence="6" id="KW-1185">Reference proteome</keyword>
<evidence type="ECO:0000313" key="6">
    <source>
        <dbReference type="Proteomes" id="UP000602198"/>
    </source>
</evidence>
<dbReference type="EMBL" id="JAERRJ010000007">
    <property type="protein sequence ID" value="MBL1076792.1"/>
    <property type="molecule type" value="Genomic_DNA"/>
</dbReference>
<keyword evidence="3" id="KW-0597">Phosphoprotein</keyword>
<dbReference type="NCBIfam" id="TIGR01733">
    <property type="entry name" value="AA-adenyl-dom"/>
    <property type="match status" value="1"/>
</dbReference>
<feature type="domain" description="Carrier" evidence="4">
    <location>
        <begin position="919"/>
        <end position="1003"/>
    </location>
</feature>
<dbReference type="PANTHER" id="PTHR45527">
    <property type="entry name" value="NONRIBOSOMAL PEPTIDE SYNTHETASE"/>
    <property type="match status" value="1"/>
</dbReference>
<evidence type="ECO:0000256" key="2">
    <source>
        <dbReference type="ARBA" id="ARBA00022450"/>
    </source>
</evidence>
<dbReference type="InterPro" id="IPR000873">
    <property type="entry name" value="AMP-dep_synth/lig_dom"/>
</dbReference>
<dbReference type="PROSITE" id="PS00455">
    <property type="entry name" value="AMP_BINDING"/>
    <property type="match status" value="1"/>
</dbReference>
<dbReference type="SUPFAM" id="SSF47336">
    <property type="entry name" value="ACP-like"/>
    <property type="match status" value="1"/>
</dbReference>
<gene>
    <name evidence="5" type="ORF">JK358_20555</name>
</gene>
<dbReference type="RefSeq" id="WP_201949326.1">
    <property type="nucleotide sequence ID" value="NZ_JAERRJ010000007.1"/>
</dbReference>
<dbReference type="InterPro" id="IPR036736">
    <property type="entry name" value="ACP-like_sf"/>
</dbReference>
<dbReference type="Proteomes" id="UP000602198">
    <property type="component" value="Unassembled WGS sequence"/>
</dbReference>
<evidence type="ECO:0000259" key="4">
    <source>
        <dbReference type="PROSITE" id="PS50075"/>
    </source>
</evidence>
<sequence length="1009" mass="107100">MSSAFRRRISPTERMYLSAREVCPPFLIQVVVEGSGTLDARRLQHAVDLAARAHPGARLVRSGKDWVAGAVTPRVRTVAHTPLDYDHLTEDPVVNSPIARPDYLSDAPHCEVVLLTADPVTVIFRAFHGVMDAKGLQMWAADVFAVLRGETPAGAPDATTDLELAQRLGIPGRPTPMRMRFRSPVGHGAPVAGGPFLLRHRNLPGTGTAIVARIGEIVTAATGSQARLMVPVDLRRHDPELASTANLTLPLFLDTSPGEGWREINGRMLAGLMRRDELNQMKNPGLEQIPVPVATRVIRGIEAIGRRTGRNLCSAIISHAGKVALNDFAGPDFTPTGVVAIPAHTGLAPISFAIVESEQSIGITVSCRSGRGIAERLERLLDEIADAVAEPNPAGSQEITSPATVVEVLRQQVAARPAAIAVAGPDGELTYAQLGERAAAVAAVLRDNGVRRGDVVAILAGRTSAAMAGQWGILAAGAAFLPLDPKHPRERITQTLRDSGVGVCLVERRHADIVVDTVPVLVLEDLPENCSDTIDAGVEPGDVAYVTYTSGSTGRPKGVRVTHDGVVHYLRAARDWYRLTGQTRYAHYHTPAADMACMAMVTPAVAGGTVLLVPGEINHLTLSRMLGSDGANTMFLTPSLAEVLLRQDIRPERVHTVALGGEQLSLDLARRVREFFGPAVRLVNSYGPTEVSLVCVSQVLDGAPVAGASSVPIGLPAPGTTVHLLDAAGHPVPDGEAGELYLGGPQVAAGYLDRPELTAERFVTVHGERTYRTGDLVRRLSDGTLEFVGRVDHQVKIRGNRVEPDEIRCVLESHPEIAAAAVVSRRREEHSDHVLDAFLVPAPTATGGQPDDRALRDFLAARLPVYMIPSGFHRLAELPLTSNGKTDRRALAGLLGGPPADSADAPDPVPDNGIAAEVADGLDIASRVAEIWARILRCDSADLTPDADFFALGGDSLATVEMLAQVSRDIVGGAGEQAFVAQVEGLIHHLTLDRVCEAVTVAVSGGVRA</sequence>
<dbReference type="Gene3D" id="3.40.50.12780">
    <property type="entry name" value="N-terminal domain of ligase-like"/>
    <property type="match status" value="1"/>
</dbReference>
<evidence type="ECO:0000313" key="5">
    <source>
        <dbReference type="EMBL" id="MBL1076792.1"/>
    </source>
</evidence>
<dbReference type="SUPFAM" id="SSF52777">
    <property type="entry name" value="CoA-dependent acyltransferases"/>
    <property type="match status" value="1"/>
</dbReference>
<dbReference type="InterPro" id="IPR010071">
    <property type="entry name" value="AA_adenyl_dom"/>
</dbReference>
<proteinExistence type="predicted"/>
<dbReference type="CDD" id="cd05930">
    <property type="entry name" value="A_NRPS"/>
    <property type="match status" value="1"/>
</dbReference>
<dbReference type="InterPro" id="IPR025110">
    <property type="entry name" value="AMP-bd_C"/>
</dbReference>
<dbReference type="InterPro" id="IPR042099">
    <property type="entry name" value="ANL_N_sf"/>
</dbReference>
<dbReference type="Pfam" id="PF00550">
    <property type="entry name" value="PP-binding"/>
    <property type="match status" value="1"/>
</dbReference>
<dbReference type="InterPro" id="IPR020845">
    <property type="entry name" value="AMP-binding_CS"/>
</dbReference>
<dbReference type="Gene3D" id="3.30.559.10">
    <property type="entry name" value="Chloramphenicol acetyltransferase-like domain"/>
    <property type="match status" value="1"/>
</dbReference>
<name>A0ABS1M812_9NOCA</name>
<dbReference type="PROSITE" id="PS50075">
    <property type="entry name" value="CARRIER"/>
    <property type="match status" value="1"/>
</dbReference>
<accession>A0ABS1M812</accession>
<dbReference type="Gene3D" id="1.10.1200.10">
    <property type="entry name" value="ACP-like"/>
    <property type="match status" value="1"/>
</dbReference>
<comment type="cofactor">
    <cofactor evidence="1">
        <name>pantetheine 4'-phosphate</name>
        <dbReference type="ChEBI" id="CHEBI:47942"/>
    </cofactor>
</comment>
<protein>
    <submittedName>
        <fullName evidence="5">Non-ribosomal peptide synthetase</fullName>
    </submittedName>
</protein>
<dbReference type="Pfam" id="PF00501">
    <property type="entry name" value="AMP-binding"/>
    <property type="match status" value="1"/>
</dbReference>
<dbReference type="InterPro" id="IPR006162">
    <property type="entry name" value="Ppantetheine_attach_site"/>
</dbReference>